<reference evidence="11 12" key="1">
    <citation type="submission" date="2017-12" db="EMBL/GenBank/DDBJ databases">
        <authorList>
            <person name="Pombert J.-F."/>
            <person name="Haag K.L."/>
            <person name="Ebert D."/>
        </authorList>
    </citation>
    <scope>NUCLEOTIDE SEQUENCE [LARGE SCALE GENOMIC DNA]</scope>
    <source>
        <strain evidence="11">IL-BN-2</strain>
    </source>
</reference>
<keyword evidence="6 8" id="KW-1133">Transmembrane helix</keyword>
<evidence type="ECO:0000313" key="12">
    <source>
        <dbReference type="Proteomes" id="UP000293045"/>
    </source>
</evidence>
<dbReference type="InterPro" id="IPR027417">
    <property type="entry name" value="P-loop_NTPase"/>
</dbReference>
<dbReference type="InterPro" id="IPR003593">
    <property type="entry name" value="AAA+_ATPase"/>
</dbReference>
<dbReference type="InterPro" id="IPR003439">
    <property type="entry name" value="ABC_transporter-like_ATP-bd"/>
</dbReference>
<keyword evidence="7 8" id="KW-0472">Membrane</keyword>
<keyword evidence="5" id="KW-0067">ATP-binding</keyword>
<dbReference type="InterPro" id="IPR017871">
    <property type="entry name" value="ABC_transporter-like_CS"/>
</dbReference>
<dbReference type="PROSITE" id="PS50893">
    <property type="entry name" value="ABC_TRANSPORTER_2"/>
    <property type="match status" value="1"/>
</dbReference>
<feature type="transmembrane region" description="Helical" evidence="8">
    <location>
        <begin position="536"/>
        <end position="558"/>
    </location>
</feature>
<feature type="transmembrane region" description="Helical" evidence="8">
    <location>
        <begin position="595"/>
        <end position="619"/>
    </location>
</feature>
<keyword evidence="3 8" id="KW-0812">Transmembrane</keyword>
<dbReference type="VEuPathDB" id="MicrosporidiaDB:CWI39_0001p0060"/>
<feature type="transmembrane region" description="Helical" evidence="8">
    <location>
        <begin position="473"/>
        <end position="494"/>
    </location>
</feature>
<dbReference type="AlphaFoldDB" id="A0A4Q9LNP8"/>
<evidence type="ECO:0000256" key="8">
    <source>
        <dbReference type="SAM" id="Phobius"/>
    </source>
</evidence>
<dbReference type="SUPFAM" id="SSF52540">
    <property type="entry name" value="P-loop containing nucleoside triphosphate hydrolases"/>
    <property type="match status" value="1"/>
</dbReference>
<evidence type="ECO:0000256" key="5">
    <source>
        <dbReference type="ARBA" id="ARBA00022840"/>
    </source>
</evidence>
<dbReference type="EMBL" id="PIXR01000001">
    <property type="protein sequence ID" value="TBU10038.1"/>
    <property type="molecule type" value="Genomic_DNA"/>
</dbReference>
<dbReference type="Gene3D" id="3.40.50.300">
    <property type="entry name" value="P-loop containing nucleotide triphosphate hydrolases"/>
    <property type="match status" value="1"/>
</dbReference>
<evidence type="ECO:0000256" key="2">
    <source>
        <dbReference type="ARBA" id="ARBA00022448"/>
    </source>
</evidence>
<feature type="transmembrane region" description="Helical" evidence="8">
    <location>
        <begin position="327"/>
        <end position="349"/>
    </location>
</feature>
<evidence type="ECO:0000313" key="10">
    <source>
        <dbReference type="EMBL" id="TBU10029.1"/>
    </source>
</evidence>
<sequence length="631" mass="72536">MNFEWRNVDIELRNKNKNMAGSHVKLIKNANGVVPKGSLCAIMGPSGSGKTTLIKALAGRVSSGARTKGEILADGHERSYRNWCKNIGYVDQDDCVYEQLSVLETITYAAKFRLKDKNVDICQKVEQLLNELDIYDISGTRMCSVSGGERKRVMIAVELVTQPKILFMDEPTSGLDANTALNLIYLIKKLSKSHNMSVIFTIHQPSAEIFSIFDTLVLLSDSNTVYFGEAKSAEDHFAKYGLKKRDLSSFPEFLAGVLKVKKKYTESHENQAIMSQMINDNEKSCNKQFGAIISTKNAFIIDLKPSFKEIIILLHRRYKVSLSRKKIIFSIFIFTFFFYIFCKFVSALLDSTAVKDIITAIFNQYTFYISNTDIKNSIQEVLSNIEEMKKFFSRPLAMNFLSLFFAYSMIASTGSFSQEYKMIMRELGVATFSITSYYLSVFLFEALCYLPMLFCSALFVFFKFGYTYIKWEFYLFFFGGMFCYLPTILFFGSLTKRTKTIYVLISFLALTWISPPTIYNGLYFTAVKYDLNSLHAFIYIVSLFPPLHYNTMCVAVAYKLSRKGVKLFETFPRLKECTDALEKFFTSYLFDSVKIWQMFSFFIVTTSVYTLLSFLFLSIRLMPDMRFKLSK</sequence>
<dbReference type="VEuPathDB" id="MicrosporidiaDB:CWI39_0002p0070"/>
<organism evidence="11 12">
    <name type="scientific">Hamiltosporidium magnivora</name>
    <dbReference type="NCBI Taxonomy" id="148818"/>
    <lineage>
        <taxon>Eukaryota</taxon>
        <taxon>Fungi</taxon>
        <taxon>Fungi incertae sedis</taxon>
        <taxon>Microsporidia</taxon>
        <taxon>Dubosqiidae</taxon>
        <taxon>Hamiltosporidium</taxon>
    </lineage>
</organism>
<keyword evidence="4" id="KW-0547">Nucleotide-binding</keyword>
<evidence type="ECO:0000256" key="1">
    <source>
        <dbReference type="ARBA" id="ARBA00004141"/>
    </source>
</evidence>
<gene>
    <name evidence="11" type="ORF">CWI39_0001p0060</name>
    <name evidence="10" type="ORF">CWI39_0002p0070</name>
</gene>
<dbReference type="InterPro" id="IPR050352">
    <property type="entry name" value="ABCG_transporters"/>
</dbReference>
<comment type="subcellular location">
    <subcellularLocation>
        <location evidence="1">Membrane</location>
        <topology evidence="1">Multi-pass membrane protein</topology>
    </subcellularLocation>
</comment>
<dbReference type="GO" id="GO:0005524">
    <property type="term" value="F:ATP binding"/>
    <property type="evidence" value="ECO:0007669"/>
    <property type="project" value="UniProtKB-KW"/>
</dbReference>
<comment type="caution">
    <text evidence="11">The sequence shown here is derived from an EMBL/GenBank/DDBJ whole genome shotgun (WGS) entry which is preliminary data.</text>
</comment>
<dbReference type="Proteomes" id="UP000293045">
    <property type="component" value="Unassembled WGS sequence"/>
</dbReference>
<feature type="transmembrane region" description="Helical" evidence="8">
    <location>
        <begin position="437"/>
        <end position="461"/>
    </location>
</feature>
<dbReference type="VEuPathDB" id="MicrosporidiaDB:CWI36_0240p0020"/>
<name>A0A4Q9LNP8_9MICR</name>
<dbReference type="GO" id="GO:0016887">
    <property type="term" value="F:ATP hydrolysis activity"/>
    <property type="evidence" value="ECO:0007669"/>
    <property type="project" value="InterPro"/>
</dbReference>
<proteinExistence type="predicted"/>
<dbReference type="SMART" id="SM00382">
    <property type="entry name" value="AAA"/>
    <property type="match status" value="1"/>
</dbReference>
<evidence type="ECO:0000256" key="7">
    <source>
        <dbReference type="ARBA" id="ARBA00023136"/>
    </source>
</evidence>
<dbReference type="Pfam" id="PF00005">
    <property type="entry name" value="ABC_tran"/>
    <property type="match status" value="1"/>
</dbReference>
<dbReference type="GO" id="GO:0042626">
    <property type="term" value="F:ATPase-coupled transmembrane transporter activity"/>
    <property type="evidence" value="ECO:0007669"/>
    <property type="project" value="TreeGrafter"/>
</dbReference>
<dbReference type="PROSITE" id="PS00211">
    <property type="entry name" value="ABC_TRANSPORTER_1"/>
    <property type="match status" value="1"/>
</dbReference>
<feature type="domain" description="ABC transporter" evidence="9">
    <location>
        <begin position="12"/>
        <end position="246"/>
    </location>
</feature>
<evidence type="ECO:0000259" key="9">
    <source>
        <dbReference type="PROSITE" id="PS50893"/>
    </source>
</evidence>
<dbReference type="PANTHER" id="PTHR48041">
    <property type="entry name" value="ABC TRANSPORTER G FAMILY MEMBER 28"/>
    <property type="match status" value="1"/>
</dbReference>
<feature type="transmembrane region" description="Helical" evidence="8">
    <location>
        <begin position="396"/>
        <end position="417"/>
    </location>
</feature>
<feature type="transmembrane region" description="Helical" evidence="8">
    <location>
        <begin position="500"/>
        <end position="524"/>
    </location>
</feature>
<evidence type="ECO:0000256" key="4">
    <source>
        <dbReference type="ARBA" id="ARBA00022741"/>
    </source>
</evidence>
<dbReference type="GO" id="GO:0016020">
    <property type="term" value="C:membrane"/>
    <property type="evidence" value="ECO:0007669"/>
    <property type="project" value="UniProtKB-SubCell"/>
</dbReference>
<keyword evidence="2" id="KW-0813">Transport</keyword>
<dbReference type="PANTHER" id="PTHR48041:SF139">
    <property type="entry name" value="PROTEIN SCARLET"/>
    <property type="match status" value="1"/>
</dbReference>
<evidence type="ECO:0000256" key="6">
    <source>
        <dbReference type="ARBA" id="ARBA00022989"/>
    </source>
</evidence>
<accession>A0A4Q9LNP8</accession>
<evidence type="ECO:0000313" key="11">
    <source>
        <dbReference type="EMBL" id="TBU10038.1"/>
    </source>
</evidence>
<evidence type="ECO:0000256" key="3">
    <source>
        <dbReference type="ARBA" id="ARBA00022692"/>
    </source>
</evidence>
<protein>
    <submittedName>
        <fullName evidence="11">ABC transporter</fullName>
    </submittedName>
</protein>
<dbReference type="EMBL" id="PIXR01000002">
    <property type="protein sequence ID" value="TBU10029.1"/>
    <property type="molecule type" value="Genomic_DNA"/>
</dbReference>